<sequence length="153" mass="17709">MDLKLNAEVYRIGLNIGLFSISDIVKWADKVIDKLNVPPYEFIELAMSSKETPAEVNLKLMEIEGDVDKDLSIHIVLGLMNQYLTSPKDLLNAIKILDKLIEYLPDVGSYDWIEMELHSFSDALGIHIETNTEIYNRMRKFLANFTPYLKFYF</sequence>
<reference evidence="1 2" key="1">
    <citation type="submission" date="2020-12" db="EMBL/GenBank/DDBJ databases">
        <title>YIM B01967 draft genome.</title>
        <authorList>
            <person name="Yan X."/>
        </authorList>
    </citation>
    <scope>NUCLEOTIDE SEQUENCE [LARGE SCALE GENOMIC DNA]</scope>
    <source>
        <strain evidence="1 2">YIM B01967</strain>
    </source>
</reference>
<keyword evidence="2" id="KW-1185">Reference proteome</keyword>
<dbReference type="EMBL" id="JAEOAH010000001">
    <property type="protein sequence ID" value="MBK3493607.1"/>
    <property type="molecule type" value="Genomic_DNA"/>
</dbReference>
<accession>A0ABS1H2H2</accession>
<evidence type="ECO:0000313" key="1">
    <source>
        <dbReference type="EMBL" id="MBK3493607.1"/>
    </source>
</evidence>
<proteinExistence type="predicted"/>
<dbReference type="Proteomes" id="UP000618943">
    <property type="component" value="Unassembled WGS sequence"/>
</dbReference>
<protein>
    <submittedName>
        <fullName evidence="1">Uncharacterized protein</fullName>
    </submittedName>
</protein>
<organism evidence="1 2">
    <name type="scientific">Viridibacillus soli</name>
    <dbReference type="NCBI Taxonomy" id="2798301"/>
    <lineage>
        <taxon>Bacteria</taxon>
        <taxon>Bacillati</taxon>
        <taxon>Bacillota</taxon>
        <taxon>Bacilli</taxon>
        <taxon>Bacillales</taxon>
        <taxon>Caryophanaceae</taxon>
        <taxon>Viridibacillus</taxon>
    </lineage>
</organism>
<dbReference type="RefSeq" id="WP_200747645.1">
    <property type="nucleotide sequence ID" value="NZ_JAEOAH010000001.1"/>
</dbReference>
<name>A0ABS1H2H2_9BACL</name>
<gene>
    <name evidence="1" type="ORF">JFL43_01720</name>
</gene>
<evidence type="ECO:0000313" key="2">
    <source>
        <dbReference type="Proteomes" id="UP000618943"/>
    </source>
</evidence>
<comment type="caution">
    <text evidence="1">The sequence shown here is derived from an EMBL/GenBank/DDBJ whole genome shotgun (WGS) entry which is preliminary data.</text>
</comment>